<sequence>MHEWDVDVPYRQAASLIMSPLPPGTGPTLTMTGPWFRTQLLLSITLGGFSVLIFEILRRRWRRVYMGRALLKSKDMGDPSEDHPGLFGWVRPVLSVSDSMMVRTVGLDAVVLLDFMKTSFLFFSICAGAATLILVPVNLTRNGSTDDDLPDPNAGNDTDTNYTSTFWTPVHLHETSHNHTLKRNTTRQNPTLMDLVIDPQTTVGLHLLFVYFFSILALYMLHKNFHRFLARRRIFALARKSSVPARTVLVTAIPEHLRDGKKLQDYFENDCGWKVESIRMVKNVGRELRQALHERELAMRGLEKAWWKYRGGKGLGHIRLPEQDEEDEQNLRPVDADAIHSGAATPSRSTSKVRPPPKTPEIGLALSEEPNWGEVRREHDLPPASVPPAFLADRDLENGSGTTSPTGQDSSSNEMGDRPSTRVPKSTLQKAIPVLGEKVDAIDYWQDKFEAADAKVQALRKIHGNNSRSGHSTPGAASTPVPPPQDGAELLLEGHKEWETTEEGFVTFESIREAEFASQVVHFPEHSECRTTLAPDPDDIVWNNMGMTHREHIVRSIMITGVIIAGLLFWIAPVSALATLLSFKELEKVAPWLARLIERSPLIAALVQTTLPSSALLIFNATLPYLLEWLCYIQGFRSKSEISTSILKKYTLFLIVSVLFVFLVVSTIFDLLLNLAGSPEKIPKKLAAALTQNQARAFSTSYVMLSSIGIMPFQLINFGQLFFIGLYRAFFRLTPREFTEVYTPPAINYGMVYPPAIMVFILTLTYSVISPLILIFGAIYFGVGYMVYKYKLIYVFVNPYESSGDAWPTTFARLVWGVVLLQVFMTGLFAARQSVVASTGMIPLLLGTVAWSYTMREDFKGLSQHTPLASIAAADHAEANDDHPVSVRYGKLKGSDVYAQYELAEKLPKPWIMD</sequence>
<evidence type="ECO:0000256" key="5">
    <source>
        <dbReference type="ARBA" id="ARBA00022989"/>
    </source>
</evidence>
<comment type="subcellular location">
    <subcellularLocation>
        <location evidence="1">Membrane</location>
        <topology evidence="1">Multi-pass membrane protein</topology>
    </subcellularLocation>
</comment>
<dbReference type="Proteomes" id="UP000812966">
    <property type="component" value="Unassembled WGS sequence"/>
</dbReference>
<evidence type="ECO:0000256" key="3">
    <source>
        <dbReference type="ARBA" id="ARBA00022448"/>
    </source>
</evidence>
<feature type="transmembrane region" description="Helical" evidence="8">
    <location>
        <begin position="40"/>
        <end position="57"/>
    </location>
</feature>
<dbReference type="InterPro" id="IPR045122">
    <property type="entry name" value="Csc1-like"/>
</dbReference>
<dbReference type="Pfam" id="PF13967">
    <property type="entry name" value="RSN1_TM"/>
    <property type="match status" value="1"/>
</dbReference>
<proteinExistence type="inferred from homology"/>
<comment type="similarity">
    <text evidence="2">Belongs to the CSC1 (TC 1.A.17) family.</text>
</comment>
<evidence type="ECO:0000313" key="13">
    <source>
        <dbReference type="Proteomes" id="UP000812966"/>
    </source>
</evidence>
<evidence type="ECO:0000259" key="10">
    <source>
        <dbReference type="Pfam" id="PF13967"/>
    </source>
</evidence>
<feature type="domain" description="CSC1/OSCA1-like N-terminal transmembrane" evidence="10">
    <location>
        <begin position="36"/>
        <end position="223"/>
    </location>
</feature>
<dbReference type="Pfam" id="PF02714">
    <property type="entry name" value="RSN1_7TM"/>
    <property type="match status" value="1"/>
</dbReference>
<organism evidence="12 13">
    <name type="scientific">Filobasidium floriforme</name>
    <dbReference type="NCBI Taxonomy" id="5210"/>
    <lineage>
        <taxon>Eukaryota</taxon>
        <taxon>Fungi</taxon>
        <taxon>Dikarya</taxon>
        <taxon>Basidiomycota</taxon>
        <taxon>Agaricomycotina</taxon>
        <taxon>Tremellomycetes</taxon>
        <taxon>Filobasidiales</taxon>
        <taxon>Filobasidiaceae</taxon>
        <taxon>Filobasidium</taxon>
    </lineage>
</organism>
<dbReference type="InterPro" id="IPR027815">
    <property type="entry name" value="CSC1/OSCA1-like_cyt"/>
</dbReference>
<keyword evidence="13" id="KW-1185">Reference proteome</keyword>
<evidence type="ECO:0000256" key="8">
    <source>
        <dbReference type="SAM" id="Phobius"/>
    </source>
</evidence>
<accession>A0A8K0JG76</accession>
<dbReference type="InterPro" id="IPR032880">
    <property type="entry name" value="CSC1/OSCA1-like_N"/>
</dbReference>
<evidence type="ECO:0000256" key="6">
    <source>
        <dbReference type="ARBA" id="ARBA00023136"/>
    </source>
</evidence>
<feature type="transmembrane region" description="Helical" evidence="8">
    <location>
        <begin position="603"/>
        <end position="630"/>
    </location>
</feature>
<name>A0A8K0JG76_9TREE</name>
<evidence type="ECO:0000313" key="12">
    <source>
        <dbReference type="EMBL" id="KAG7529146.1"/>
    </source>
</evidence>
<feature type="compositionally biased region" description="Polar residues" evidence="7">
    <location>
        <begin position="399"/>
        <end position="414"/>
    </location>
</feature>
<feature type="domain" description="CSC1/OSCA1-like 7TM region" evidence="9">
    <location>
        <begin position="555"/>
        <end position="829"/>
    </location>
</feature>
<feature type="transmembrane region" description="Helical" evidence="8">
    <location>
        <begin position="557"/>
        <end position="583"/>
    </location>
</feature>
<gene>
    <name evidence="12" type="ORF">FFLO_05787</name>
</gene>
<evidence type="ECO:0000259" key="9">
    <source>
        <dbReference type="Pfam" id="PF02714"/>
    </source>
</evidence>
<feature type="region of interest" description="Disordered" evidence="7">
    <location>
        <begin position="464"/>
        <end position="486"/>
    </location>
</feature>
<dbReference type="PANTHER" id="PTHR13018:SF5">
    <property type="entry name" value="RE44586P"/>
    <property type="match status" value="1"/>
</dbReference>
<keyword evidence="5 8" id="KW-1133">Transmembrane helix</keyword>
<evidence type="ECO:0000256" key="2">
    <source>
        <dbReference type="ARBA" id="ARBA00007779"/>
    </source>
</evidence>
<dbReference type="AlphaFoldDB" id="A0A8K0JG76"/>
<dbReference type="EMBL" id="JABELV010000157">
    <property type="protein sequence ID" value="KAG7529146.1"/>
    <property type="molecule type" value="Genomic_DNA"/>
</dbReference>
<reference evidence="12" key="1">
    <citation type="submission" date="2020-04" db="EMBL/GenBank/DDBJ databases">
        <title>Analysis of mating type loci in Filobasidium floriforme.</title>
        <authorList>
            <person name="Nowrousian M."/>
        </authorList>
    </citation>
    <scope>NUCLEOTIDE SEQUENCE</scope>
    <source>
        <strain evidence="12">CBS 6242</strain>
    </source>
</reference>
<evidence type="ECO:0000256" key="1">
    <source>
        <dbReference type="ARBA" id="ARBA00004141"/>
    </source>
</evidence>
<feature type="domain" description="CSC1/OSCA1-like cytosolic" evidence="11">
    <location>
        <begin position="245"/>
        <end position="465"/>
    </location>
</feature>
<feature type="region of interest" description="Disordered" evidence="7">
    <location>
        <begin position="338"/>
        <end position="429"/>
    </location>
</feature>
<evidence type="ECO:0000256" key="4">
    <source>
        <dbReference type="ARBA" id="ARBA00022692"/>
    </source>
</evidence>
<evidence type="ECO:0000259" key="11">
    <source>
        <dbReference type="Pfam" id="PF14703"/>
    </source>
</evidence>
<evidence type="ECO:0000256" key="7">
    <source>
        <dbReference type="SAM" id="MobiDB-lite"/>
    </source>
</evidence>
<feature type="transmembrane region" description="Helical" evidence="8">
    <location>
        <begin position="120"/>
        <end position="139"/>
    </location>
</feature>
<feature type="compositionally biased region" description="Polar residues" evidence="7">
    <location>
        <begin position="464"/>
        <end position="476"/>
    </location>
</feature>
<dbReference type="PANTHER" id="PTHR13018">
    <property type="entry name" value="PROBABLE MEMBRANE PROTEIN DUF221-RELATED"/>
    <property type="match status" value="1"/>
</dbReference>
<dbReference type="Pfam" id="PF14703">
    <property type="entry name" value="PHM7_cyt"/>
    <property type="match status" value="1"/>
</dbReference>
<feature type="transmembrane region" description="Helical" evidence="8">
    <location>
        <begin position="811"/>
        <end position="829"/>
    </location>
</feature>
<keyword evidence="3" id="KW-0813">Transport</keyword>
<feature type="transmembrane region" description="Helical" evidence="8">
    <location>
        <begin position="650"/>
        <end position="669"/>
    </location>
</feature>
<dbReference type="GO" id="GO:0005886">
    <property type="term" value="C:plasma membrane"/>
    <property type="evidence" value="ECO:0007669"/>
    <property type="project" value="TreeGrafter"/>
</dbReference>
<feature type="transmembrane region" description="Helical" evidence="8">
    <location>
        <begin position="203"/>
        <end position="222"/>
    </location>
</feature>
<evidence type="ECO:0008006" key="14">
    <source>
        <dbReference type="Google" id="ProtNLM"/>
    </source>
</evidence>
<feature type="transmembrane region" description="Helical" evidence="8">
    <location>
        <begin position="702"/>
        <end position="726"/>
    </location>
</feature>
<keyword evidence="4 8" id="KW-0812">Transmembrane</keyword>
<dbReference type="InterPro" id="IPR003864">
    <property type="entry name" value="CSC1/OSCA1-like_7TM"/>
</dbReference>
<dbReference type="GO" id="GO:0005227">
    <property type="term" value="F:calcium-activated cation channel activity"/>
    <property type="evidence" value="ECO:0007669"/>
    <property type="project" value="InterPro"/>
</dbReference>
<protein>
    <recommendedName>
        <fullName evidence="14">DUF221-domain-containing protein</fullName>
    </recommendedName>
</protein>
<keyword evidence="6 8" id="KW-0472">Membrane</keyword>
<comment type="caution">
    <text evidence="12">The sequence shown here is derived from an EMBL/GenBank/DDBJ whole genome shotgun (WGS) entry which is preliminary data.</text>
</comment>